<keyword evidence="2" id="KW-1185">Reference proteome</keyword>
<reference evidence="1" key="2">
    <citation type="journal article" date="2022" name="Microb. Genom.">
        <title>A chromosome-scale genome assembly of the tomato pathogen Cladosporium fulvum reveals a compartmentalized genome architecture and the presence of a dispensable chromosome.</title>
        <authorList>
            <person name="Zaccaron A.Z."/>
            <person name="Chen L.H."/>
            <person name="Samaras A."/>
            <person name="Stergiopoulos I."/>
        </authorList>
    </citation>
    <scope>NUCLEOTIDE SEQUENCE</scope>
    <source>
        <strain evidence="1">Race5_Kim</strain>
    </source>
</reference>
<name>A0A9Q8LBD9_PASFU</name>
<sequence>MPSPPKTVVFDCVGTLVGYEALFNAIDTRLGFKLRAEGVKPTLFGYTWIEVAEREYTYLSMSGRYLTFAKIFEAILWRMLYKAGVPNPRSFATEDDLAFIMEGY</sequence>
<dbReference type="EMBL" id="CP090164">
    <property type="protein sequence ID" value="UJO14317.1"/>
    <property type="molecule type" value="Genomic_DNA"/>
</dbReference>
<dbReference type="Proteomes" id="UP000756132">
    <property type="component" value="Chromosome 2"/>
</dbReference>
<reference evidence="1" key="1">
    <citation type="submission" date="2021-12" db="EMBL/GenBank/DDBJ databases">
        <authorList>
            <person name="Zaccaron A."/>
            <person name="Stergiopoulos I."/>
        </authorList>
    </citation>
    <scope>NUCLEOTIDE SEQUENCE</scope>
    <source>
        <strain evidence="1">Race5_Kim</strain>
    </source>
</reference>
<dbReference type="OMA" id="LAFIMEG"/>
<dbReference type="GeneID" id="71983609"/>
<gene>
    <name evidence="1" type="ORF">CLAFUR5_03731</name>
</gene>
<accession>A0A9Q8LBD9</accession>
<proteinExistence type="predicted"/>
<organism evidence="1 2">
    <name type="scientific">Passalora fulva</name>
    <name type="common">Tomato leaf mold</name>
    <name type="synonym">Cladosporium fulvum</name>
    <dbReference type="NCBI Taxonomy" id="5499"/>
    <lineage>
        <taxon>Eukaryota</taxon>
        <taxon>Fungi</taxon>
        <taxon>Dikarya</taxon>
        <taxon>Ascomycota</taxon>
        <taxon>Pezizomycotina</taxon>
        <taxon>Dothideomycetes</taxon>
        <taxon>Dothideomycetidae</taxon>
        <taxon>Mycosphaerellales</taxon>
        <taxon>Mycosphaerellaceae</taxon>
        <taxon>Fulvia</taxon>
    </lineage>
</organism>
<evidence type="ECO:0000313" key="1">
    <source>
        <dbReference type="EMBL" id="UJO14317.1"/>
    </source>
</evidence>
<dbReference type="SUPFAM" id="SSF56784">
    <property type="entry name" value="HAD-like"/>
    <property type="match status" value="1"/>
</dbReference>
<dbReference type="AlphaFoldDB" id="A0A9Q8LBD9"/>
<evidence type="ECO:0000313" key="2">
    <source>
        <dbReference type="Proteomes" id="UP000756132"/>
    </source>
</evidence>
<protein>
    <submittedName>
        <fullName evidence="1">Uncharacterized protein</fullName>
    </submittedName>
</protein>
<dbReference type="KEGG" id="ffu:CLAFUR5_03731"/>
<dbReference type="RefSeq" id="XP_047758683.1">
    <property type="nucleotide sequence ID" value="XM_047902879.1"/>
</dbReference>
<dbReference type="InterPro" id="IPR036412">
    <property type="entry name" value="HAD-like_sf"/>
</dbReference>
<dbReference type="OrthoDB" id="2363873at2759"/>